<dbReference type="OMA" id="PHNDGEE"/>
<name>G2Q9U1_THET4</name>
<reference evidence="2 3" key="1">
    <citation type="journal article" date="2011" name="Nat. Biotechnol.">
        <title>Comparative genomic analysis of the thermophilic biomass-degrading fungi Myceliophthora thermophila and Thielavia terrestris.</title>
        <authorList>
            <person name="Berka R.M."/>
            <person name="Grigoriev I.V."/>
            <person name="Otillar R."/>
            <person name="Salamov A."/>
            <person name="Grimwood J."/>
            <person name="Reid I."/>
            <person name="Ishmael N."/>
            <person name="John T."/>
            <person name="Darmond C."/>
            <person name="Moisan M.-C."/>
            <person name="Henrissat B."/>
            <person name="Coutinho P.M."/>
            <person name="Lombard V."/>
            <person name="Natvig D.O."/>
            <person name="Lindquist E."/>
            <person name="Schmutz J."/>
            <person name="Lucas S."/>
            <person name="Harris P."/>
            <person name="Powlowski J."/>
            <person name="Bellemare A."/>
            <person name="Taylor D."/>
            <person name="Butler G."/>
            <person name="de Vries R.P."/>
            <person name="Allijn I.E."/>
            <person name="van den Brink J."/>
            <person name="Ushinsky S."/>
            <person name="Storms R."/>
            <person name="Powell A.J."/>
            <person name="Paulsen I.T."/>
            <person name="Elbourne L.D.H."/>
            <person name="Baker S.E."/>
            <person name="Magnuson J."/>
            <person name="LaBoissiere S."/>
            <person name="Clutterbuck A.J."/>
            <person name="Martinez D."/>
            <person name="Wogulis M."/>
            <person name="de Leon A.L."/>
            <person name="Rey M.W."/>
            <person name="Tsang A."/>
        </authorList>
    </citation>
    <scope>NUCLEOTIDE SEQUENCE [LARGE SCALE GENOMIC DNA]</scope>
    <source>
        <strain evidence="3">ATCC 42464 / BCRC 31852 / DSM 1799</strain>
    </source>
</reference>
<feature type="compositionally biased region" description="Low complexity" evidence="1">
    <location>
        <begin position="158"/>
        <end position="176"/>
    </location>
</feature>
<evidence type="ECO:0000313" key="2">
    <source>
        <dbReference type="EMBL" id="AEO56550.1"/>
    </source>
</evidence>
<feature type="compositionally biased region" description="Gly residues" evidence="1">
    <location>
        <begin position="206"/>
        <end position="220"/>
    </location>
</feature>
<dbReference type="eggNOG" id="ENOG502S4JN">
    <property type="taxonomic scope" value="Eukaryota"/>
</dbReference>
<dbReference type="InParanoid" id="G2Q9U1"/>
<dbReference type="OrthoDB" id="5344687at2759"/>
<evidence type="ECO:0000313" key="3">
    <source>
        <dbReference type="Proteomes" id="UP000007322"/>
    </source>
</evidence>
<accession>G2Q9U1</accession>
<dbReference type="PANTHER" id="PTHR42089">
    <property type="entry name" value="YALI0F09427P"/>
    <property type="match status" value="1"/>
</dbReference>
<dbReference type="KEGG" id="mtm:MYCTH_2314688"/>
<organism evidence="2 3">
    <name type="scientific">Thermothelomyces thermophilus (strain ATCC 42464 / BCRC 31852 / DSM 1799)</name>
    <name type="common">Sporotrichum thermophile</name>
    <dbReference type="NCBI Taxonomy" id="573729"/>
    <lineage>
        <taxon>Eukaryota</taxon>
        <taxon>Fungi</taxon>
        <taxon>Dikarya</taxon>
        <taxon>Ascomycota</taxon>
        <taxon>Pezizomycotina</taxon>
        <taxon>Sordariomycetes</taxon>
        <taxon>Sordariomycetidae</taxon>
        <taxon>Sordariales</taxon>
        <taxon>Chaetomiaceae</taxon>
        <taxon>Thermothelomyces</taxon>
    </lineage>
</organism>
<keyword evidence="3" id="KW-1185">Reference proteome</keyword>
<dbReference type="GeneID" id="11510600"/>
<dbReference type="PANTHER" id="PTHR42089:SF1">
    <property type="entry name" value="YALI0F09427P"/>
    <property type="match status" value="1"/>
</dbReference>
<feature type="region of interest" description="Disordered" evidence="1">
    <location>
        <begin position="31"/>
        <end position="92"/>
    </location>
</feature>
<evidence type="ECO:0000256" key="1">
    <source>
        <dbReference type="SAM" id="MobiDB-lite"/>
    </source>
</evidence>
<proteinExistence type="predicted"/>
<gene>
    <name evidence="2" type="ORF">MYCTH_2314688</name>
</gene>
<dbReference type="VEuPathDB" id="FungiDB:MYCTH_2314688"/>
<dbReference type="HOGENOM" id="CLU_095059_0_0_1"/>
<feature type="region of interest" description="Disordered" evidence="1">
    <location>
        <begin position="153"/>
        <end position="234"/>
    </location>
</feature>
<dbReference type="Proteomes" id="UP000007322">
    <property type="component" value="Chromosome 2"/>
</dbReference>
<protein>
    <submittedName>
        <fullName evidence="2">Uncharacterized protein</fullName>
    </submittedName>
</protein>
<feature type="compositionally biased region" description="Gly residues" evidence="1">
    <location>
        <begin position="177"/>
        <end position="191"/>
    </location>
</feature>
<dbReference type="AlphaFoldDB" id="G2Q9U1"/>
<dbReference type="RefSeq" id="XP_003661795.1">
    <property type="nucleotide sequence ID" value="XM_003661747.1"/>
</dbReference>
<feature type="compositionally biased region" description="Low complexity" evidence="1">
    <location>
        <begin position="48"/>
        <end position="78"/>
    </location>
</feature>
<sequence>MHDNRTHPLLQQVPLTVSPFVKLPTATTLPYRYKPMPSTLPPSVTGIPPTTTTTDDSSNGSGNNPDGAHPSSSSAGAAPPKPRYVVSPSGHAAHPDEILESCRALLAHVTQMCAKAEQDLAALDERIRARDLAEKRRVAPGWLDSEARLLEPEKKAPVSTNTTTSSSSSVAGAAGSAVGGQGSEATGGGKAPGEMLLQQPVKGFAGEYGSGGGNGVGNGGEQESAGPCEMAVPDEGEQLDRAFGTLKLRGS</sequence>
<dbReference type="EMBL" id="CP003003">
    <property type="protein sequence ID" value="AEO56550.1"/>
    <property type="molecule type" value="Genomic_DNA"/>
</dbReference>
<dbReference type="STRING" id="573729.G2Q9U1"/>